<comment type="function">
    <text evidence="7">Part of the tripartite ATP-independent periplasmic (TRAP) transport system.</text>
</comment>
<feature type="transmembrane region" description="Helical" evidence="7">
    <location>
        <begin position="359"/>
        <end position="385"/>
    </location>
</feature>
<evidence type="ECO:0000256" key="7">
    <source>
        <dbReference type="RuleBase" id="RU369079"/>
    </source>
</evidence>
<evidence type="ECO:0000256" key="6">
    <source>
        <dbReference type="ARBA" id="ARBA00023136"/>
    </source>
</evidence>
<proteinExistence type="inferred from homology"/>
<dbReference type="InterPro" id="IPR010656">
    <property type="entry name" value="DctM"/>
</dbReference>
<dbReference type="RefSeq" id="WP_182306317.1">
    <property type="nucleotide sequence ID" value="NZ_CP059896.1"/>
</dbReference>
<dbReference type="EMBL" id="JBHRTG010000018">
    <property type="protein sequence ID" value="MFC3163883.1"/>
    <property type="molecule type" value="Genomic_DNA"/>
</dbReference>
<keyword evidence="3 7" id="KW-0997">Cell inner membrane</keyword>
<keyword evidence="5 7" id="KW-1133">Transmembrane helix</keyword>
<evidence type="ECO:0000313" key="9">
    <source>
        <dbReference type="EMBL" id="MFC3163883.1"/>
    </source>
</evidence>
<feature type="transmembrane region" description="Helical" evidence="7">
    <location>
        <begin position="272"/>
        <end position="294"/>
    </location>
</feature>
<evidence type="ECO:0000313" key="10">
    <source>
        <dbReference type="Proteomes" id="UP001595647"/>
    </source>
</evidence>
<gene>
    <name evidence="9" type="ORF">ACFOHV_11440</name>
</gene>
<comment type="subcellular location">
    <subcellularLocation>
        <location evidence="1 7">Cell inner membrane</location>
        <topology evidence="1 7">Multi-pass membrane protein</topology>
    </subcellularLocation>
</comment>
<name>A0ABV7I2R0_9HYPH</name>
<feature type="transmembrane region" description="Helical" evidence="7">
    <location>
        <begin position="336"/>
        <end position="353"/>
    </location>
</feature>
<keyword evidence="4 7" id="KW-0812">Transmembrane</keyword>
<accession>A0ABV7I2R0</accession>
<comment type="similarity">
    <text evidence="7">Belongs to the TRAP transporter large permease family.</text>
</comment>
<organism evidence="9 10">
    <name type="scientific">Ciceribacter thiooxidans</name>
    <dbReference type="NCBI Taxonomy" id="1969821"/>
    <lineage>
        <taxon>Bacteria</taxon>
        <taxon>Pseudomonadati</taxon>
        <taxon>Pseudomonadota</taxon>
        <taxon>Alphaproteobacteria</taxon>
        <taxon>Hyphomicrobiales</taxon>
        <taxon>Rhizobiaceae</taxon>
        <taxon>Ciceribacter</taxon>
    </lineage>
</organism>
<feature type="domain" description="TRAP C4-dicarboxylate transport system permease DctM subunit" evidence="8">
    <location>
        <begin position="7"/>
        <end position="417"/>
    </location>
</feature>
<dbReference type="Pfam" id="PF06808">
    <property type="entry name" value="DctM"/>
    <property type="match status" value="1"/>
</dbReference>
<dbReference type="PIRSF" id="PIRSF006066">
    <property type="entry name" value="HI0050"/>
    <property type="match status" value="1"/>
</dbReference>
<keyword evidence="7" id="KW-0813">Transport</keyword>
<comment type="caution">
    <text evidence="7">Lacks conserved residue(s) required for the propagation of feature annotation.</text>
</comment>
<feature type="transmembrane region" description="Helical" evidence="7">
    <location>
        <begin position="206"/>
        <end position="231"/>
    </location>
</feature>
<protein>
    <recommendedName>
        <fullName evidence="7">TRAP transporter large permease protein</fullName>
    </recommendedName>
</protein>
<dbReference type="PANTHER" id="PTHR33362:SF2">
    <property type="entry name" value="TRAP TRANSPORTER LARGE PERMEASE PROTEIN"/>
    <property type="match status" value="1"/>
</dbReference>
<dbReference type="InterPro" id="IPR004681">
    <property type="entry name" value="TRAP_DctM"/>
</dbReference>
<feature type="transmembrane region" description="Helical" evidence="7">
    <location>
        <begin position="314"/>
        <end position="331"/>
    </location>
</feature>
<feature type="transmembrane region" description="Helical" evidence="7">
    <location>
        <begin position="397"/>
        <end position="421"/>
    </location>
</feature>
<feature type="transmembrane region" description="Helical" evidence="7">
    <location>
        <begin position="134"/>
        <end position="151"/>
    </location>
</feature>
<evidence type="ECO:0000259" key="8">
    <source>
        <dbReference type="Pfam" id="PF06808"/>
    </source>
</evidence>
<dbReference type="PANTHER" id="PTHR33362">
    <property type="entry name" value="SIALIC ACID TRAP TRANSPORTER PERMEASE PROTEIN SIAT-RELATED"/>
    <property type="match status" value="1"/>
</dbReference>
<feature type="transmembrane region" description="Helical" evidence="7">
    <location>
        <begin position="171"/>
        <end position="194"/>
    </location>
</feature>
<keyword evidence="10" id="KW-1185">Reference proteome</keyword>
<feature type="transmembrane region" description="Helical" evidence="7">
    <location>
        <begin position="47"/>
        <end position="65"/>
    </location>
</feature>
<reference evidence="10" key="1">
    <citation type="journal article" date="2019" name="Int. J. Syst. Evol. Microbiol.">
        <title>The Global Catalogue of Microorganisms (GCM) 10K type strain sequencing project: providing services to taxonomists for standard genome sequencing and annotation.</title>
        <authorList>
            <consortium name="The Broad Institute Genomics Platform"/>
            <consortium name="The Broad Institute Genome Sequencing Center for Infectious Disease"/>
            <person name="Wu L."/>
            <person name="Ma J."/>
        </authorList>
    </citation>
    <scope>NUCLEOTIDE SEQUENCE [LARGE SCALE GENOMIC DNA]</scope>
    <source>
        <strain evidence="10">KCTC 52231</strain>
    </source>
</reference>
<dbReference type="NCBIfam" id="TIGR00786">
    <property type="entry name" value="dctM"/>
    <property type="match status" value="1"/>
</dbReference>
<comment type="subunit">
    <text evidence="7">The complex comprises the extracytoplasmic solute receptor protein and the two transmembrane proteins.</text>
</comment>
<comment type="caution">
    <text evidence="9">The sequence shown here is derived from an EMBL/GenBank/DDBJ whole genome shotgun (WGS) entry which is preliminary data.</text>
</comment>
<evidence type="ECO:0000256" key="3">
    <source>
        <dbReference type="ARBA" id="ARBA00022519"/>
    </source>
</evidence>
<evidence type="ECO:0000256" key="4">
    <source>
        <dbReference type="ARBA" id="ARBA00022692"/>
    </source>
</evidence>
<keyword evidence="6 7" id="KW-0472">Membrane</keyword>
<feature type="transmembrane region" description="Helical" evidence="7">
    <location>
        <begin position="243"/>
        <end position="260"/>
    </location>
</feature>
<dbReference type="Proteomes" id="UP001595647">
    <property type="component" value="Unassembled WGS sequence"/>
</dbReference>
<evidence type="ECO:0000256" key="1">
    <source>
        <dbReference type="ARBA" id="ARBA00004429"/>
    </source>
</evidence>
<keyword evidence="2" id="KW-1003">Cell membrane</keyword>
<evidence type="ECO:0000256" key="5">
    <source>
        <dbReference type="ARBA" id="ARBA00022989"/>
    </source>
</evidence>
<evidence type="ECO:0000256" key="2">
    <source>
        <dbReference type="ARBA" id="ARBA00022475"/>
    </source>
</evidence>
<sequence length="426" mass="44867">MELWVLFGTFVFLLLIGTPVAFCLGISSFATVLYLGLPPVVVFQRLNSGVSVFALMAIPFFIYAGDLMVRGDIARRLVALAGGLVGHLRGGLGQVNVLASVMFGGVSGSAAADASAVGGLMVPQMKERGYDVDYAVNITVVGSIIALMIPPSHNMIIYSISAGGRISIADLFTAGIIPGLLLAVSLMVAAWFVARRRGYPTEPFPGFRALGGLLASAVPGLILVAIIFGGVRSGIFTASESSNIAVVYALLVTLLVYRTLSWNDFLEATFAAVRTTAMVLMVIGCAASFGWLLAYLRVPASMVALLQGFSDNPIVILLLLNVVLLILGTFMDMSPLIVITTPIFLPVATAFGIDPVHFGVILVLNLGIGLCTPPVGAVLFVGCAVGRIPISQAMKTIWPFYGAAFGTLMLVSYIPALSLWLPSVFR</sequence>